<keyword evidence="3" id="KW-1185">Reference proteome</keyword>
<dbReference type="GO" id="GO:0016020">
    <property type="term" value="C:membrane"/>
    <property type="evidence" value="ECO:0007669"/>
    <property type="project" value="TreeGrafter"/>
</dbReference>
<dbReference type="eggNOG" id="COG1073">
    <property type="taxonomic scope" value="Bacteria"/>
</dbReference>
<dbReference type="PATRIC" id="fig|396014.3.peg.2568"/>
<dbReference type="STRING" id="396014.BF93_02685"/>
<dbReference type="OrthoDB" id="5495375at2"/>
<dbReference type="EMBL" id="JDYK01000014">
    <property type="protein sequence ID" value="EWS80536.1"/>
    <property type="molecule type" value="Genomic_DNA"/>
</dbReference>
<organism evidence="2 3">
    <name type="scientific">Brachybacterium phenoliresistens</name>
    <dbReference type="NCBI Taxonomy" id="396014"/>
    <lineage>
        <taxon>Bacteria</taxon>
        <taxon>Bacillati</taxon>
        <taxon>Actinomycetota</taxon>
        <taxon>Actinomycetes</taxon>
        <taxon>Micrococcales</taxon>
        <taxon>Dermabacteraceae</taxon>
        <taxon>Brachybacterium</taxon>
    </lineage>
</organism>
<gene>
    <name evidence="2" type="ORF">BF93_02685</name>
</gene>
<dbReference type="AlphaFoldDB" id="Z9JRY1"/>
<dbReference type="PANTHER" id="PTHR43798">
    <property type="entry name" value="MONOACYLGLYCEROL LIPASE"/>
    <property type="match status" value="1"/>
</dbReference>
<name>Z9JRY1_9MICO</name>
<feature type="domain" description="AB hydrolase-1" evidence="1">
    <location>
        <begin position="5"/>
        <end position="223"/>
    </location>
</feature>
<dbReference type="PANTHER" id="PTHR43798:SF33">
    <property type="entry name" value="HYDROLASE, PUTATIVE (AFU_ORTHOLOGUE AFUA_2G14860)-RELATED"/>
    <property type="match status" value="1"/>
</dbReference>
<dbReference type="InterPro" id="IPR000073">
    <property type="entry name" value="AB_hydrolase_1"/>
</dbReference>
<dbReference type="Pfam" id="PF12697">
    <property type="entry name" value="Abhydrolase_6"/>
    <property type="match status" value="1"/>
</dbReference>
<evidence type="ECO:0000259" key="1">
    <source>
        <dbReference type="Pfam" id="PF12697"/>
    </source>
</evidence>
<sequence length="237" mass="25498">MTRSVVLVHAVRSSRSMWKGQIRRLRRKGYHVEAPNLPGHGTRTAETFTREGSFATIDAAVAACPEPPVLVGLSLGGYLTIHWAAMNPGRIAALVAAGCTVVPGPALARIYGLWLRMKDWMPGDTDARVHRAFARANSPKAAQRYYGGGRAHGVVPGVVRVVGDMDMLADIAAIDVPITFVNGASDPFRRHEGACVAAAGRAELRILEDAGHIVNLNRPKRFTRVLREAAAAVREPA</sequence>
<proteinExistence type="predicted"/>
<dbReference type="InterPro" id="IPR050266">
    <property type="entry name" value="AB_hydrolase_sf"/>
</dbReference>
<accession>Z9JRY1</accession>
<dbReference type="HOGENOM" id="CLU_020336_50_4_11"/>
<dbReference type="GO" id="GO:0016787">
    <property type="term" value="F:hydrolase activity"/>
    <property type="evidence" value="ECO:0007669"/>
    <property type="project" value="UniProtKB-KW"/>
</dbReference>
<dbReference type="SUPFAM" id="SSF53474">
    <property type="entry name" value="alpha/beta-Hydrolases"/>
    <property type="match status" value="1"/>
</dbReference>
<evidence type="ECO:0000313" key="3">
    <source>
        <dbReference type="Proteomes" id="UP000023067"/>
    </source>
</evidence>
<comment type="caution">
    <text evidence="2">The sequence shown here is derived from an EMBL/GenBank/DDBJ whole genome shotgun (WGS) entry which is preliminary data.</text>
</comment>
<keyword evidence="2" id="KW-0378">Hydrolase</keyword>
<dbReference type="Gene3D" id="3.40.50.1820">
    <property type="entry name" value="alpha/beta hydrolase"/>
    <property type="match status" value="1"/>
</dbReference>
<protein>
    <submittedName>
        <fullName evidence="2">Alpha/beta hydrolase</fullName>
    </submittedName>
</protein>
<dbReference type="Proteomes" id="UP000023067">
    <property type="component" value="Unassembled WGS sequence"/>
</dbReference>
<reference evidence="2 3" key="1">
    <citation type="submission" date="2014-02" db="EMBL/GenBank/DDBJ databases">
        <title>Genome sequence of Brachybacterium phenoliresistens strain W13A50.</title>
        <authorList>
            <person name="Wang X."/>
        </authorList>
    </citation>
    <scope>NUCLEOTIDE SEQUENCE [LARGE SCALE GENOMIC DNA]</scope>
    <source>
        <strain evidence="2 3">W13A50</strain>
    </source>
</reference>
<dbReference type="RefSeq" id="WP_038373184.1">
    <property type="nucleotide sequence ID" value="NZ_BAAAOW010000002.1"/>
</dbReference>
<evidence type="ECO:0000313" key="2">
    <source>
        <dbReference type="EMBL" id="EWS80536.1"/>
    </source>
</evidence>
<dbReference type="InterPro" id="IPR029058">
    <property type="entry name" value="AB_hydrolase_fold"/>
</dbReference>